<dbReference type="InterPro" id="IPR029044">
    <property type="entry name" value="Nucleotide-diphossugar_trans"/>
</dbReference>
<dbReference type="RefSeq" id="WP_382166144.1">
    <property type="nucleotide sequence ID" value="NZ_JBHTBR010000002.1"/>
</dbReference>
<comment type="cofactor">
    <cofactor evidence="8">
        <name>Mg(2+)</name>
        <dbReference type="ChEBI" id="CHEBI:18420"/>
    </cofactor>
</comment>
<feature type="binding site" evidence="8">
    <location>
        <position position="97"/>
    </location>
    <ligand>
        <name>GTP</name>
        <dbReference type="ChEBI" id="CHEBI:37565"/>
    </ligand>
</feature>
<reference evidence="11" key="1">
    <citation type="journal article" date="2019" name="Int. J. Syst. Evol. Microbiol.">
        <title>The Global Catalogue of Microorganisms (GCM) 10K type strain sequencing project: providing services to taxonomists for standard genome sequencing and annotation.</title>
        <authorList>
            <consortium name="The Broad Institute Genomics Platform"/>
            <consortium name="The Broad Institute Genome Sequencing Center for Infectious Disease"/>
            <person name="Wu L."/>
            <person name="Ma J."/>
        </authorList>
    </citation>
    <scope>NUCLEOTIDE SEQUENCE [LARGE SCALE GENOMIC DNA]</scope>
    <source>
        <strain evidence="11">CCUG 51308</strain>
    </source>
</reference>
<keyword evidence="2 8" id="KW-0808">Transferase</keyword>
<evidence type="ECO:0000259" key="9">
    <source>
        <dbReference type="Pfam" id="PF12804"/>
    </source>
</evidence>
<keyword evidence="10" id="KW-0548">Nucleotidyltransferase</keyword>
<evidence type="ECO:0000256" key="8">
    <source>
        <dbReference type="HAMAP-Rule" id="MF_00316"/>
    </source>
</evidence>
<accession>A0ABW2IJB9</accession>
<comment type="subcellular location">
    <subcellularLocation>
        <location evidence="8">Cytoplasm</location>
    </subcellularLocation>
</comment>
<keyword evidence="7 8" id="KW-0501">Molybdenum cofactor biosynthesis</keyword>
<evidence type="ECO:0000256" key="1">
    <source>
        <dbReference type="ARBA" id="ARBA00022490"/>
    </source>
</evidence>
<comment type="subunit">
    <text evidence="8">Monomer.</text>
</comment>
<feature type="binding site" evidence="8">
    <location>
        <position position="97"/>
    </location>
    <ligand>
        <name>Mg(2+)</name>
        <dbReference type="ChEBI" id="CHEBI:18420"/>
    </ligand>
</feature>
<comment type="domain">
    <text evidence="8">The N-terminal domain determines nucleotide recognition and specific binding, while the C-terminal domain determines the specific binding to the target protein.</text>
</comment>
<evidence type="ECO:0000256" key="5">
    <source>
        <dbReference type="ARBA" id="ARBA00022842"/>
    </source>
</evidence>
<feature type="binding site" evidence="8">
    <location>
        <position position="20"/>
    </location>
    <ligand>
        <name>GTP</name>
        <dbReference type="ChEBI" id="CHEBI:37565"/>
    </ligand>
</feature>
<keyword evidence="11" id="KW-1185">Reference proteome</keyword>
<dbReference type="HAMAP" id="MF_00316">
    <property type="entry name" value="MobA"/>
    <property type="match status" value="1"/>
</dbReference>
<evidence type="ECO:0000256" key="3">
    <source>
        <dbReference type="ARBA" id="ARBA00022723"/>
    </source>
</evidence>
<comment type="catalytic activity">
    <reaction evidence="8">
        <text>Mo-molybdopterin + GTP + H(+) = Mo-molybdopterin guanine dinucleotide + diphosphate</text>
        <dbReference type="Rhea" id="RHEA:34243"/>
        <dbReference type="ChEBI" id="CHEBI:15378"/>
        <dbReference type="ChEBI" id="CHEBI:33019"/>
        <dbReference type="ChEBI" id="CHEBI:37565"/>
        <dbReference type="ChEBI" id="CHEBI:71302"/>
        <dbReference type="ChEBI" id="CHEBI:71310"/>
        <dbReference type="EC" id="2.7.7.77"/>
    </reaction>
</comment>
<keyword evidence="6 8" id="KW-0342">GTP-binding</keyword>
<evidence type="ECO:0000256" key="7">
    <source>
        <dbReference type="ARBA" id="ARBA00023150"/>
    </source>
</evidence>
<comment type="function">
    <text evidence="8">Transfers a GMP moiety from GTP to Mo-molybdopterin (Mo-MPT) cofactor (Moco or molybdenum cofactor) to form Mo-molybdopterin guanine dinucleotide (Mo-MGD) cofactor.</text>
</comment>
<keyword evidence="1 8" id="KW-0963">Cytoplasm</keyword>
<comment type="similarity">
    <text evidence="8">Belongs to the MobA family.</text>
</comment>
<dbReference type="InterPro" id="IPR025877">
    <property type="entry name" value="MobA-like_NTP_Trfase"/>
</dbReference>
<dbReference type="Gene3D" id="3.90.550.10">
    <property type="entry name" value="Spore Coat Polysaccharide Biosynthesis Protein SpsA, Chain A"/>
    <property type="match status" value="1"/>
</dbReference>
<proteinExistence type="inferred from homology"/>
<name>A0ABW2IJB9_9PROT</name>
<dbReference type="CDD" id="cd02503">
    <property type="entry name" value="MobA"/>
    <property type="match status" value="1"/>
</dbReference>
<evidence type="ECO:0000313" key="11">
    <source>
        <dbReference type="Proteomes" id="UP001596492"/>
    </source>
</evidence>
<protein>
    <recommendedName>
        <fullName evidence="8">Molybdenum cofactor guanylyltransferase</fullName>
        <shortName evidence="8">MoCo guanylyltransferase</shortName>
        <ecNumber evidence="8">2.7.7.77</ecNumber>
    </recommendedName>
    <alternativeName>
        <fullName evidence="8">GTP:molybdopterin guanylyltransferase</fullName>
    </alternativeName>
    <alternativeName>
        <fullName evidence="8">Mo-MPT guanylyltransferase</fullName>
    </alternativeName>
    <alternativeName>
        <fullName evidence="8">Molybdopterin guanylyltransferase</fullName>
    </alternativeName>
    <alternativeName>
        <fullName evidence="8">Molybdopterin-guanine dinucleotide synthase</fullName>
        <shortName evidence="8">MGD synthase</shortName>
    </alternativeName>
</protein>
<comment type="caution">
    <text evidence="10">The sequence shown here is derived from an EMBL/GenBank/DDBJ whole genome shotgun (WGS) entry which is preliminary data.</text>
</comment>
<dbReference type="InterPro" id="IPR013482">
    <property type="entry name" value="Molybde_CF_guanTrfase"/>
</dbReference>
<evidence type="ECO:0000256" key="4">
    <source>
        <dbReference type="ARBA" id="ARBA00022741"/>
    </source>
</evidence>
<dbReference type="Proteomes" id="UP001596492">
    <property type="component" value="Unassembled WGS sequence"/>
</dbReference>
<evidence type="ECO:0000256" key="2">
    <source>
        <dbReference type="ARBA" id="ARBA00022679"/>
    </source>
</evidence>
<gene>
    <name evidence="8" type="primary">mobA</name>
    <name evidence="10" type="ORF">ACFQS8_04885</name>
</gene>
<dbReference type="EC" id="2.7.7.77" evidence="8"/>
<keyword evidence="5 8" id="KW-0460">Magnesium</keyword>
<dbReference type="PANTHER" id="PTHR19136:SF81">
    <property type="entry name" value="MOLYBDENUM COFACTOR GUANYLYLTRANSFERASE"/>
    <property type="match status" value="1"/>
</dbReference>
<feature type="binding site" evidence="8">
    <location>
        <position position="65"/>
    </location>
    <ligand>
        <name>GTP</name>
        <dbReference type="ChEBI" id="CHEBI:37565"/>
    </ligand>
</feature>
<dbReference type="SUPFAM" id="SSF53448">
    <property type="entry name" value="Nucleotide-diphospho-sugar transferases"/>
    <property type="match status" value="1"/>
</dbReference>
<evidence type="ECO:0000256" key="6">
    <source>
        <dbReference type="ARBA" id="ARBA00023134"/>
    </source>
</evidence>
<comment type="caution">
    <text evidence="8">Lacks conserved residue(s) required for the propagation of feature annotation.</text>
</comment>
<organism evidence="10 11">
    <name type="scientific">Hirschia litorea</name>
    <dbReference type="NCBI Taxonomy" id="1199156"/>
    <lineage>
        <taxon>Bacteria</taxon>
        <taxon>Pseudomonadati</taxon>
        <taxon>Pseudomonadota</taxon>
        <taxon>Alphaproteobacteria</taxon>
        <taxon>Hyphomonadales</taxon>
        <taxon>Hyphomonadaceae</taxon>
        <taxon>Hirschia</taxon>
    </lineage>
</organism>
<sequence length="206" mass="22273">MRTAILILAGGEGARIGGRKADKLLAGSRLIDLTLQATQNWNLPTAIQLAYKDQVKLDGVPQVIDTPHIDGPLAGLIAGLKWAQKKQFEALLTLPCDCPFLPSDLYTNLRQATANTPHVAIASSKGRLHPVCALWQPHHLKILEANAATGKLSLTRSAIECGHIEVEWKTEPTNSSAESPPNIDPFFNINTEQDLAQAEAYLASRG</sequence>
<keyword evidence="4 8" id="KW-0547">Nucleotide-binding</keyword>
<feature type="binding site" evidence="8">
    <location>
        <begin position="8"/>
        <end position="10"/>
    </location>
    <ligand>
        <name>GTP</name>
        <dbReference type="ChEBI" id="CHEBI:37565"/>
    </ligand>
</feature>
<keyword evidence="3 8" id="KW-0479">Metal-binding</keyword>
<dbReference type="Pfam" id="PF12804">
    <property type="entry name" value="NTP_transf_3"/>
    <property type="match status" value="1"/>
</dbReference>
<dbReference type="PANTHER" id="PTHR19136">
    <property type="entry name" value="MOLYBDENUM COFACTOR GUANYLYLTRANSFERASE"/>
    <property type="match status" value="1"/>
</dbReference>
<evidence type="ECO:0000313" key="10">
    <source>
        <dbReference type="EMBL" id="MFC7290940.1"/>
    </source>
</evidence>
<feature type="domain" description="MobA-like NTP transferase" evidence="9">
    <location>
        <begin position="6"/>
        <end position="150"/>
    </location>
</feature>
<dbReference type="EMBL" id="JBHTBR010000002">
    <property type="protein sequence ID" value="MFC7290940.1"/>
    <property type="molecule type" value="Genomic_DNA"/>
</dbReference>
<dbReference type="GO" id="GO:0016779">
    <property type="term" value="F:nucleotidyltransferase activity"/>
    <property type="evidence" value="ECO:0007669"/>
    <property type="project" value="UniProtKB-KW"/>
</dbReference>